<dbReference type="AlphaFoldDB" id="A0A916W0W6"/>
<reference evidence="2" key="2">
    <citation type="submission" date="2020-09" db="EMBL/GenBank/DDBJ databases">
        <authorList>
            <person name="Sun Q."/>
            <person name="Zhou Y."/>
        </authorList>
    </citation>
    <scope>NUCLEOTIDE SEQUENCE</scope>
    <source>
        <strain evidence="2">CGMCC 1.15447</strain>
    </source>
</reference>
<reference evidence="2" key="1">
    <citation type="journal article" date="2014" name="Int. J. Syst. Evol. Microbiol.">
        <title>Complete genome sequence of Corynebacterium casei LMG S-19264T (=DSM 44701T), isolated from a smear-ripened cheese.</title>
        <authorList>
            <consortium name="US DOE Joint Genome Institute (JGI-PGF)"/>
            <person name="Walter F."/>
            <person name="Albersmeier A."/>
            <person name="Kalinowski J."/>
            <person name="Ruckert C."/>
        </authorList>
    </citation>
    <scope>NUCLEOTIDE SEQUENCE</scope>
    <source>
        <strain evidence="2">CGMCC 1.15447</strain>
    </source>
</reference>
<evidence type="ECO:0000313" key="3">
    <source>
        <dbReference type="Proteomes" id="UP000648801"/>
    </source>
</evidence>
<comment type="caution">
    <text evidence="2">The sequence shown here is derived from an EMBL/GenBank/DDBJ whole genome shotgun (WGS) entry which is preliminary data.</text>
</comment>
<sequence length="332" mass="35946">MVLLASLLVVPGLVQAEVCTTQSQMAATDRDALAARAKELAAMVQDGNVSDLQAALVPEYAKDFGSLPDVVNGVTPKLKGGAIVVEQVYLLDDSDAKHNANGSQPEAQFYCSLNKSPAEADFSIPGLDTGKYAFVITEVQNATSPWRLSFLLKQVQSKWALAGFYPTAMWAAGHDGLWYWRQARTMAANNQHWNAWLYYQEAGELLRPARFIQSTHLQKLRSEQTAAAPPQLSEGVSVQAPLVVKSADGQEFHFTSLGVDDSLGKEKVDVAARLKVDQIGDVATANKRNAAAMSALVAAYPELRTAFHGVWIFAVAPGQNPFATEQAMSEIH</sequence>
<feature type="signal peptide" evidence="1">
    <location>
        <begin position="1"/>
        <end position="16"/>
    </location>
</feature>
<gene>
    <name evidence="2" type="ORF">GCM10011507_07590</name>
</gene>
<feature type="chain" id="PRO_5037872900" evidence="1">
    <location>
        <begin position="17"/>
        <end position="332"/>
    </location>
</feature>
<name>A0A916W0W6_9BACT</name>
<keyword evidence="3" id="KW-1185">Reference proteome</keyword>
<evidence type="ECO:0000256" key="1">
    <source>
        <dbReference type="SAM" id="SignalP"/>
    </source>
</evidence>
<proteinExistence type="predicted"/>
<dbReference type="Proteomes" id="UP000648801">
    <property type="component" value="Unassembled WGS sequence"/>
</dbReference>
<dbReference type="EMBL" id="BMJB01000001">
    <property type="protein sequence ID" value="GGA58700.1"/>
    <property type="molecule type" value="Genomic_DNA"/>
</dbReference>
<protein>
    <submittedName>
        <fullName evidence="2">Uncharacterized protein</fullName>
    </submittedName>
</protein>
<keyword evidence="1" id="KW-0732">Signal</keyword>
<organism evidence="2 3">
    <name type="scientific">Edaphobacter acidisoli</name>
    <dbReference type="NCBI Taxonomy" id="2040573"/>
    <lineage>
        <taxon>Bacteria</taxon>
        <taxon>Pseudomonadati</taxon>
        <taxon>Acidobacteriota</taxon>
        <taxon>Terriglobia</taxon>
        <taxon>Terriglobales</taxon>
        <taxon>Acidobacteriaceae</taxon>
        <taxon>Edaphobacter</taxon>
    </lineage>
</organism>
<evidence type="ECO:0000313" key="2">
    <source>
        <dbReference type="EMBL" id="GGA58700.1"/>
    </source>
</evidence>
<accession>A0A916W0W6</accession>